<feature type="domain" description="Histidine kinase" evidence="1">
    <location>
        <begin position="109"/>
        <end position="202"/>
    </location>
</feature>
<dbReference type="PROSITE" id="PS50109">
    <property type="entry name" value="HIS_KIN"/>
    <property type="match status" value="1"/>
</dbReference>
<dbReference type="STRING" id="159087.Daro_0146"/>
<dbReference type="KEGG" id="dar:Daro_0146"/>
<keyword evidence="2" id="KW-0418">Kinase</keyword>
<dbReference type="SUPFAM" id="SSF55874">
    <property type="entry name" value="ATPase domain of HSP90 chaperone/DNA topoisomerase II/histidine kinase"/>
    <property type="match status" value="1"/>
</dbReference>
<gene>
    <name evidence="2" type="ordered locus">Daro_0146</name>
</gene>
<keyword evidence="2" id="KW-0808">Transferase</keyword>
<evidence type="ECO:0000313" key="2">
    <source>
        <dbReference type="EMBL" id="AAZ44905.1"/>
    </source>
</evidence>
<dbReference type="eggNOG" id="COG2205">
    <property type="taxonomic scope" value="Bacteria"/>
</dbReference>
<dbReference type="EMBL" id="CP000089">
    <property type="protein sequence ID" value="AAZ44905.1"/>
    <property type="molecule type" value="Genomic_DNA"/>
</dbReference>
<dbReference type="EC" id="2.7.13.3" evidence="2"/>
<accession>Q47JS6</accession>
<organism evidence="2">
    <name type="scientific">Dechloromonas aromatica (strain RCB)</name>
    <dbReference type="NCBI Taxonomy" id="159087"/>
    <lineage>
        <taxon>Bacteria</taxon>
        <taxon>Pseudomonadati</taxon>
        <taxon>Pseudomonadota</taxon>
        <taxon>Betaproteobacteria</taxon>
        <taxon>Rhodocyclales</taxon>
        <taxon>Azonexaceae</taxon>
        <taxon>Dechloromonas</taxon>
    </lineage>
</organism>
<dbReference type="GO" id="GO:0004673">
    <property type="term" value="F:protein histidine kinase activity"/>
    <property type="evidence" value="ECO:0007669"/>
    <property type="project" value="UniProtKB-EC"/>
</dbReference>
<reference evidence="2" key="1">
    <citation type="submission" date="2005-08" db="EMBL/GenBank/DDBJ databases">
        <title>Complete sequence of Dechloromonas aromatica RCB.</title>
        <authorList>
            <person name="Salinero K.K."/>
            <person name="Copeland A."/>
            <person name="Lucas S."/>
            <person name="Lapidus A."/>
            <person name="Barry K."/>
            <person name="Detter J.C."/>
            <person name="Glavina T."/>
            <person name="Hammon N."/>
            <person name="Israni S."/>
            <person name="Pitluck S."/>
            <person name="Di Bartolo G."/>
            <person name="Trong S."/>
            <person name="Schmutz J."/>
            <person name="Larimer F."/>
            <person name="Land M."/>
            <person name="Ivanova N."/>
            <person name="Richardson P."/>
        </authorList>
    </citation>
    <scope>NUCLEOTIDE SEQUENCE</scope>
    <source>
        <strain evidence="2">RCB</strain>
    </source>
</reference>
<dbReference type="Gene3D" id="3.30.565.10">
    <property type="entry name" value="Histidine kinase-like ATPase, C-terminal domain"/>
    <property type="match status" value="1"/>
</dbReference>
<proteinExistence type="predicted"/>
<evidence type="ECO:0000259" key="1">
    <source>
        <dbReference type="PROSITE" id="PS50109"/>
    </source>
</evidence>
<dbReference type="InterPro" id="IPR005467">
    <property type="entry name" value="His_kinase_dom"/>
</dbReference>
<protein>
    <submittedName>
        <fullName evidence="2">Signal transduction histidine kinase</fullName>
        <ecNumber evidence="2">2.7.13.3</ecNumber>
    </submittedName>
</protein>
<dbReference type="AlphaFoldDB" id="Q47JS6"/>
<sequence length="202" mass="21537">MHKLLDILASGVHDAKNQLFIAESLIAAAEAKHGLKMSEARYAIEAAGNRLSRTLAAYGILRHDAALGVTPVLVGDLCEEVVLAQKSHLAGQDIALTVDCQVFDEWPLDRDLVTDMLNNAVQNAGRFARSRISLSAREDGGWLVLSVEDDGPGFATLPPTHGTGLMVADRLAALHARKGQQGSLHLSNGSSLGGARFELRLP</sequence>
<dbReference type="OrthoDB" id="9180085at2"/>
<dbReference type="SMART" id="SM00387">
    <property type="entry name" value="HATPase_c"/>
    <property type="match status" value="1"/>
</dbReference>
<dbReference type="Pfam" id="PF02518">
    <property type="entry name" value="HATPase_c"/>
    <property type="match status" value="1"/>
</dbReference>
<dbReference type="HOGENOM" id="CLU_105049_0_0_4"/>
<dbReference type="InterPro" id="IPR036890">
    <property type="entry name" value="HATPase_C_sf"/>
</dbReference>
<dbReference type="InterPro" id="IPR003594">
    <property type="entry name" value="HATPase_dom"/>
</dbReference>
<name>Q47JS6_DECAR</name>